<dbReference type="Gene3D" id="1.10.30.10">
    <property type="entry name" value="High mobility group box domain"/>
    <property type="match status" value="1"/>
</dbReference>
<dbReference type="PANTHER" id="PTHR10270:SF161">
    <property type="entry name" value="SEX-DETERMINING REGION Y PROTEIN"/>
    <property type="match status" value="1"/>
</dbReference>
<keyword evidence="3" id="KW-0539">Nucleus</keyword>
<organism evidence="6">
    <name type="scientific">Rhizophagus irregularis</name>
    <dbReference type="NCBI Taxonomy" id="588596"/>
    <lineage>
        <taxon>Eukaryota</taxon>
        <taxon>Fungi</taxon>
        <taxon>Fungi incertae sedis</taxon>
        <taxon>Mucoromycota</taxon>
        <taxon>Glomeromycotina</taxon>
        <taxon>Glomeromycetes</taxon>
        <taxon>Glomerales</taxon>
        <taxon>Glomeraceae</taxon>
        <taxon>Rhizophagus</taxon>
    </lineage>
</organism>
<evidence type="ECO:0000256" key="4">
    <source>
        <dbReference type="SAM" id="MobiDB-lite"/>
    </source>
</evidence>
<keyword evidence="1 3" id="KW-0238">DNA-binding</keyword>
<protein>
    <submittedName>
        <fullName evidence="6">MATA-HMG</fullName>
    </submittedName>
</protein>
<accession>A0A1B1EW00</accession>
<reference evidence="6" key="1">
    <citation type="submission" date="2015-06" db="EMBL/GenBank/DDBJ databases">
        <title>Evolution and Diversity of Sexually-Related Genes in an Arbuscular Mycorrhizal Fungi.</title>
        <authorList>
            <person name="Charron P."/>
            <person name="Marton T."/>
            <person name="Corradi N."/>
        </authorList>
    </citation>
    <scope>NUCLEOTIDE SEQUENCE</scope>
    <source>
        <strain evidence="6">A4</strain>
    </source>
</reference>
<dbReference type="GO" id="GO:0005634">
    <property type="term" value="C:nucleus"/>
    <property type="evidence" value="ECO:0007669"/>
    <property type="project" value="UniProtKB-UniRule"/>
</dbReference>
<dbReference type="InterPro" id="IPR036910">
    <property type="entry name" value="HMG_box_dom_sf"/>
</dbReference>
<dbReference type="AlphaFoldDB" id="A0A1B1EW00"/>
<dbReference type="Pfam" id="PF00505">
    <property type="entry name" value="HMG_box"/>
    <property type="match status" value="1"/>
</dbReference>
<dbReference type="PANTHER" id="PTHR10270">
    <property type="entry name" value="SOX TRANSCRIPTION FACTOR"/>
    <property type="match status" value="1"/>
</dbReference>
<feature type="DNA-binding region" description="HMG box" evidence="3">
    <location>
        <begin position="122"/>
        <end position="190"/>
    </location>
</feature>
<dbReference type="SMART" id="SM00398">
    <property type="entry name" value="HMG"/>
    <property type="match status" value="1"/>
</dbReference>
<dbReference type="InterPro" id="IPR009071">
    <property type="entry name" value="HMG_box_dom"/>
</dbReference>
<dbReference type="GO" id="GO:0030154">
    <property type="term" value="P:cell differentiation"/>
    <property type="evidence" value="ECO:0007669"/>
    <property type="project" value="TreeGrafter"/>
</dbReference>
<evidence type="ECO:0000259" key="5">
    <source>
        <dbReference type="PROSITE" id="PS50118"/>
    </source>
</evidence>
<sequence length="450" mass="52635">MIDVTYYFKVRSSQIFLILFKKNLYKWSIFRNAKFTHQIKFFFLKKNKYLTFKKMPKSSKKHSSRRRQVHLFETPQFKAELKRSINENLDKMVQEGFTFPTHIPLEQLLAPCKKTRGKKGRITRPQNAFILYRKDLQDKIKDENPDADFKEISRIAGNRWKHEVDHVKNNYTLLATLGGLVHQDLFPNYKYQPRQRDERKSFEDGDDYDEFTSDRSTKPWESMPQLFNNNNNNNNYNTSEFTQDYSNSSEMNFQDNILISPQIIQISEDEQPVMNVMNLVESYYEPSIPLNQSPKIEPPDDLNCYEEFHIDDNVINNLNNGLLSSLNNEHTYNNNINSPENSTNDEISDLLIFPTVNSFNIQPETTQSSTYVPQVNTTIPSFYASIIDNIPVYGDQIAPILTVSSDSENYTPVQNIQNVQDSLDESLQTYDMGFLNDWANEELIGNLYQS</sequence>
<keyword evidence="2" id="KW-0804">Transcription</keyword>
<dbReference type="EMBL" id="KT212073">
    <property type="protein sequence ID" value="ANQ32987.1"/>
    <property type="molecule type" value="Genomic_DNA"/>
</dbReference>
<dbReference type="VEuPathDB" id="FungiDB:FUN_008653"/>
<dbReference type="VEuPathDB" id="FungiDB:RhiirFUN_007415"/>
<evidence type="ECO:0000256" key="2">
    <source>
        <dbReference type="ARBA" id="ARBA00023163"/>
    </source>
</evidence>
<dbReference type="InterPro" id="IPR050140">
    <property type="entry name" value="SRY-related_HMG-box_TF-like"/>
</dbReference>
<dbReference type="PROSITE" id="PS50118">
    <property type="entry name" value="HMG_BOX_2"/>
    <property type="match status" value="1"/>
</dbReference>
<dbReference type="CDD" id="cd01389">
    <property type="entry name" value="HMG-box_ROX1-like"/>
    <property type="match status" value="1"/>
</dbReference>
<feature type="compositionally biased region" description="Basic and acidic residues" evidence="4">
    <location>
        <begin position="194"/>
        <end position="203"/>
    </location>
</feature>
<gene>
    <name evidence="6" type="primary">HMG54</name>
</gene>
<dbReference type="GO" id="GO:0001228">
    <property type="term" value="F:DNA-binding transcription activator activity, RNA polymerase II-specific"/>
    <property type="evidence" value="ECO:0007669"/>
    <property type="project" value="TreeGrafter"/>
</dbReference>
<dbReference type="VEuPathDB" id="FungiDB:RhiirA1_314095"/>
<name>A0A1B1EW00_9GLOM</name>
<feature type="domain" description="HMG box" evidence="5">
    <location>
        <begin position="122"/>
        <end position="190"/>
    </location>
</feature>
<dbReference type="SUPFAM" id="SSF47095">
    <property type="entry name" value="HMG-box"/>
    <property type="match status" value="1"/>
</dbReference>
<evidence type="ECO:0000313" key="6">
    <source>
        <dbReference type="EMBL" id="ANQ32987.1"/>
    </source>
</evidence>
<feature type="region of interest" description="Disordered" evidence="4">
    <location>
        <begin position="193"/>
        <end position="220"/>
    </location>
</feature>
<evidence type="ECO:0000256" key="3">
    <source>
        <dbReference type="PROSITE-ProRule" id="PRU00267"/>
    </source>
</evidence>
<proteinExistence type="predicted"/>
<dbReference type="GO" id="GO:0000978">
    <property type="term" value="F:RNA polymerase II cis-regulatory region sequence-specific DNA binding"/>
    <property type="evidence" value="ECO:0007669"/>
    <property type="project" value="TreeGrafter"/>
</dbReference>
<evidence type="ECO:0000256" key="1">
    <source>
        <dbReference type="ARBA" id="ARBA00023125"/>
    </source>
</evidence>